<feature type="region of interest" description="Disordered" evidence="2">
    <location>
        <begin position="159"/>
        <end position="178"/>
    </location>
</feature>
<feature type="region of interest" description="Disordered" evidence="2">
    <location>
        <begin position="193"/>
        <end position="235"/>
    </location>
</feature>
<feature type="compositionally biased region" description="Basic and acidic residues" evidence="2">
    <location>
        <begin position="1"/>
        <end position="28"/>
    </location>
</feature>
<dbReference type="Gene3D" id="2.60.40.2700">
    <property type="match status" value="1"/>
</dbReference>
<dbReference type="EMBL" id="VJMJ01000079">
    <property type="protein sequence ID" value="KAF0738106.1"/>
    <property type="molecule type" value="Genomic_DNA"/>
</dbReference>
<feature type="coiled-coil region" evidence="1">
    <location>
        <begin position="579"/>
        <end position="748"/>
    </location>
</feature>
<evidence type="ECO:0000313" key="3">
    <source>
        <dbReference type="EMBL" id="KAF0738106.1"/>
    </source>
</evidence>
<protein>
    <recommendedName>
        <fullName evidence="5">PDZ domain-containing protein</fullName>
    </recommendedName>
</protein>
<evidence type="ECO:0008006" key="5">
    <source>
        <dbReference type="Google" id="ProtNLM"/>
    </source>
</evidence>
<comment type="caution">
    <text evidence="3">The sequence shown here is derived from an EMBL/GenBank/DDBJ whole genome shotgun (WGS) entry which is preliminary data.</text>
</comment>
<feature type="compositionally biased region" description="Polar residues" evidence="2">
    <location>
        <begin position="805"/>
        <end position="818"/>
    </location>
</feature>
<proteinExistence type="predicted"/>
<keyword evidence="4" id="KW-1185">Reference proteome</keyword>
<dbReference type="Proteomes" id="UP000481153">
    <property type="component" value="Unassembled WGS sequence"/>
</dbReference>
<dbReference type="PANTHER" id="PTHR31149">
    <property type="entry name" value="EXPRESSED PROTEIN"/>
    <property type="match status" value="1"/>
</dbReference>
<organism evidence="3 4">
    <name type="scientific">Aphanomyces euteiches</name>
    <dbReference type="NCBI Taxonomy" id="100861"/>
    <lineage>
        <taxon>Eukaryota</taxon>
        <taxon>Sar</taxon>
        <taxon>Stramenopiles</taxon>
        <taxon>Oomycota</taxon>
        <taxon>Saprolegniomycetes</taxon>
        <taxon>Saprolegniales</taxon>
        <taxon>Verrucalvaceae</taxon>
        <taxon>Aphanomyces</taxon>
    </lineage>
</organism>
<gene>
    <name evidence="3" type="ORF">Ae201684_006095</name>
</gene>
<evidence type="ECO:0000256" key="1">
    <source>
        <dbReference type="SAM" id="Coils"/>
    </source>
</evidence>
<evidence type="ECO:0000313" key="4">
    <source>
        <dbReference type="Proteomes" id="UP000481153"/>
    </source>
</evidence>
<sequence length="835" mass="93567">MEDLSKPEVDEPCDRDVNGEISQKKQNDEGNDVEDEGQGKSDETIDEHTTLMDEVKIYAKDVVYETRGPLYLDLCSRTPPHLGALVKSFRKTADGGMGEAEKSGLVHIGDMLLYLNEVDCTLLPFSQIIQEAKNASFPLVMRVLPKVYVPEYFPITISPPPSRSSESEASSANPWGKFGQMLDMRTKRSSFTETIKPQLTTNSPPTTSPSSSSTASAGWAQTPPAPNIQSGGASDNFQQKFKSWQDSINLDKVVGSNFLKIMGKKSADDKNDDWIQWLDQAVITHTENTKYHTSSLQLVSTGKPMGVDDGEVNCQWYRVLSDSQWILLRGATHRTYQPSIDDIGAKIAVACHLSKHDVKSKVKLVELADPIVADPSVQETISMMVQAGSASFSATLASSDLESFQLRVSKSHLVVVQISEDDMTTVVDKQYDRDLQVYLDPEDSVRFVLRFQAEGDLVGVTGTTNPIRQNNLSTLHLHAQSASTRDMIASTIRKFRAERLSKEDEAVAQTAELKQAGEVIEKTTLLKEKPVEGVSKTQVSSDEVTELKRQLASQAMILKATQNERNLLAVAVDVRDRKLEEQLAANKTLLAQVEALRGELKLARFAAERSKKMEDQVKDLQKQLKLAHETNRTLEDRVKLLETDENHVKAKMDALDAECRVARSDLTLQQAQYMTLLEERNNLKAKTTDLSKELRRLLKNGQSIGDIETQLKERTQLQIDLALAKADVKRYEDEMNEFKDALNCHVQQRGMGDVEMQRVLSQNKELQRLVTHFSSSLSSSQDEVAKWKQLHHNSPLKAHIKTQRQLQTSTSFKANQQVVFDEDDEEEEEDTEDET</sequence>
<accession>A0A6G0XD67</accession>
<feature type="region of interest" description="Disordered" evidence="2">
    <location>
        <begin position="1"/>
        <end position="47"/>
    </location>
</feature>
<reference evidence="3 4" key="1">
    <citation type="submission" date="2019-07" db="EMBL/GenBank/DDBJ databases">
        <title>Genomics analysis of Aphanomyces spp. identifies a new class of oomycete effector associated with host adaptation.</title>
        <authorList>
            <person name="Gaulin E."/>
        </authorList>
    </citation>
    <scope>NUCLEOTIDE SEQUENCE [LARGE SCALE GENOMIC DNA]</scope>
    <source>
        <strain evidence="3 4">ATCC 201684</strain>
    </source>
</reference>
<dbReference type="VEuPathDB" id="FungiDB:AeMF1_003352"/>
<evidence type="ECO:0000256" key="2">
    <source>
        <dbReference type="SAM" id="MobiDB-lite"/>
    </source>
</evidence>
<feature type="compositionally biased region" description="Acidic residues" evidence="2">
    <location>
        <begin position="820"/>
        <end position="835"/>
    </location>
</feature>
<feature type="compositionally biased region" description="Low complexity" evidence="2">
    <location>
        <begin position="163"/>
        <end position="172"/>
    </location>
</feature>
<feature type="region of interest" description="Disordered" evidence="2">
    <location>
        <begin position="805"/>
        <end position="835"/>
    </location>
</feature>
<name>A0A6G0XD67_9STRA</name>
<feature type="compositionally biased region" description="Basic and acidic residues" evidence="2">
    <location>
        <begin position="37"/>
        <end position="47"/>
    </location>
</feature>
<dbReference type="AlphaFoldDB" id="A0A6G0XD67"/>
<keyword evidence="1" id="KW-0175">Coiled coil</keyword>
<feature type="compositionally biased region" description="Low complexity" evidence="2">
    <location>
        <begin position="200"/>
        <end position="217"/>
    </location>
</feature>
<dbReference type="PANTHER" id="PTHR31149:SF11">
    <property type="entry name" value="187-KDA MICROTUBULE-ASSOCIATED PROTEIN AIR9"/>
    <property type="match status" value="1"/>
</dbReference>